<name>A0ABP2U6X0_9GAMM</name>
<evidence type="ECO:0000313" key="2">
    <source>
        <dbReference type="Proteomes" id="UP000018433"/>
    </source>
</evidence>
<dbReference type="RefSeq" id="WP_004945933.1">
    <property type="nucleotide sequence ID" value="NZ_KB849643.1"/>
</dbReference>
<gene>
    <name evidence="1" type="ORF">F950_01712</name>
</gene>
<dbReference type="SUPFAM" id="SSF48695">
    <property type="entry name" value="Multiheme cytochromes"/>
    <property type="match status" value="1"/>
</dbReference>
<protein>
    <recommendedName>
        <fullName evidence="3">Zinc-ribbon domain-containing protein</fullName>
    </recommendedName>
</protein>
<sequence>MQKKHDRLENFYSLDSRKMAKADVFKVDRQGSWVWRSSTCEAVASIQYEYQLTGLVLSYHSNGQNYSYSVPISTTPCNYGGVRYWFNCPNCHKRVAKLYFKQSMFYCRSCHALNYATQQDNKLDSTRLVMYRIRNKLDWEYDTAWMQQWKKLKPKGMHYSTFNRLVEKHDRLEKKAEQYCIASYKAFMDRCGFDY</sequence>
<evidence type="ECO:0008006" key="3">
    <source>
        <dbReference type="Google" id="ProtNLM"/>
    </source>
</evidence>
<comment type="caution">
    <text evidence="1">The sequence shown here is derived from an EMBL/GenBank/DDBJ whole genome shotgun (WGS) entry which is preliminary data.</text>
</comment>
<proteinExistence type="predicted"/>
<dbReference type="EMBL" id="APPV01000010">
    <property type="protein sequence ID" value="ENV60485.1"/>
    <property type="molecule type" value="Genomic_DNA"/>
</dbReference>
<dbReference type="Proteomes" id="UP000018433">
    <property type="component" value="Unassembled WGS sequence"/>
</dbReference>
<dbReference type="InterPro" id="IPR036280">
    <property type="entry name" value="Multihaem_cyt_sf"/>
</dbReference>
<keyword evidence="2" id="KW-1185">Reference proteome</keyword>
<accession>A0ABP2U6X0</accession>
<evidence type="ECO:0000313" key="1">
    <source>
        <dbReference type="EMBL" id="ENV60485.1"/>
    </source>
</evidence>
<reference evidence="1 2" key="1">
    <citation type="submission" date="2013-02" db="EMBL/GenBank/DDBJ databases">
        <title>The Genome Sequence of Acinetobacter soli NIPH 2899.</title>
        <authorList>
            <consortium name="The Broad Institute Genome Sequencing Platform"/>
            <consortium name="The Broad Institute Genome Sequencing Center for Infectious Disease"/>
            <person name="Cerqueira G."/>
            <person name="Feldgarden M."/>
            <person name="Courvalin P."/>
            <person name="Perichon B."/>
            <person name="Grillot-Courvalin C."/>
            <person name="Clermont D."/>
            <person name="Rocha E."/>
            <person name="Yoon E.-J."/>
            <person name="Nemec A."/>
            <person name="Walker B."/>
            <person name="Young S.K."/>
            <person name="Zeng Q."/>
            <person name="Gargeya S."/>
            <person name="Fitzgerald M."/>
            <person name="Haas B."/>
            <person name="Abouelleil A."/>
            <person name="Alvarado L."/>
            <person name="Arachchi H.M."/>
            <person name="Berlin A.M."/>
            <person name="Chapman S.B."/>
            <person name="Dewar J."/>
            <person name="Goldberg J."/>
            <person name="Griggs A."/>
            <person name="Gujja S."/>
            <person name="Hansen M."/>
            <person name="Howarth C."/>
            <person name="Imamovic A."/>
            <person name="Larimer J."/>
            <person name="McCowan C."/>
            <person name="Murphy C."/>
            <person name="Neiman D."/>
            <person name="Pearson M."/>
            <person name="Priest M."/>
            <person name="Roberts A."/>
            <person name="Saif S."/>
            <person name="Shea T."/>
            <person name="Sisk P."/>
            <person name="Sykes S."/>
            <person name="Wortman J."/>
            <person name="Nusbaum C."/>
            <person name="Birren B."/>
        </authorList>
    </citation>
    <scope>NUCLEOTIDE SEQUENCE [LARGE SCALE GENOMIC DNA]</scope>
    <source>
        <strain evidence="1 2">NIPH 2899</strain>
    </source>
</reference>
<organism evidence="1 2">
    <name type="scientific">Acinetobacter soli NIPH 2899</name>
    <dbReference type="NCBI Taxonomy" id="1217677"/>
    <lineage>
        <taxon>Bacteria</taxon>
        <taxon>Pseudomonadati</taxon>
        <taxon>Pseudomonadota</taxon>
        <taxon>Gammaproteobacteria</taxon>
        <taxon>Moraxellales</taxon>
        <taxon>Moraxellaceae</taxon>
        <taxon>Acinetobacter</taxon>
    </lineage>
</organism>